<keyword evidence="3" id="KW-1185">Reference proteome</keyword>
<gene>
    <name evidence="2" type="ORF">JJQ60_21620</name>
</gene>
<comment type="caution">
    <text evidence="2">The sequence shown here is derived from an EMBL/GenBank/DDBJ whole genome shotgun (WGS) entry which is preliminary data.</text>
</comment>
<accession>A0A937A1Z1</accession>
<proteinExistence type="predicted"/>
<dbReference type="EMBL" id="JAERQJ010000019">
    <property type="protein sequence ID" value="MBL0686138.1"/>
    <property type="molecule type" value="Genomic_DNA"/>
</dbReference>
<evidence type="ECO:0000256" key="1">
    <source>
        <dbReference type="SAM" id="MobiDB-lite"/>
    </source>
</evidence>
<evidence type="ECO:0000313" key="2">
    <source>
        <dbReference type="EMBL" id="MBL0686138.1"/>
    </source>
</evidence>
<feature type="region of interest" description="Disordered" evidence="1">
    <location>
        <begin position="227"/>
        <end position="251"/>
    </location>
</feature>
<feature type="compositionally biased region" description="Pro residues" evidence="1">
    <location>
        <begin position="238"/>
        <end position="251"/>
    </location>
</feature>
<organism evidence="2 3">
    <name type="scientific">Aquimarina mytili</name>
    <dbReference type="NCBI Taxonomy" id="874423"/>
    <lineage>
        <taxon>Bacteria</taxon>
        <taxon>Pseudomonadati</taxon>
        <taxon>Bacteroidota</taxon>
        <taxon>Flavobacteriia</taxon>
        <taxon>Flavobacteriales</taxon>
        <taxon>Flavobacteriaceae</taxon>
        <taxon>Aquimarina</taxon>
    </lineage>
</organism>
<dbReference type="RefSeq" id="WP_201924714.1">
    <property type="nucleotide sequence ID" value="NZ_BAABAX010000027.1"/>
</dbReference>
<dbReference type="AlphaFoldDB" id="A0A937A1Z1"/>
<dbReference type="Proteomes" id="UP000651057">
    <property type="component" value="Unassembled WGS sequence"/>
</dbReference>
<name>A0A937A1Z1_9FLAO</name>
<protein>
    <submittedName>
        <fullName evidence="2">Uncharacterized protein</fullName>
    </submittedName>
</protein>
<reference evidence="2" key="1">
    <citation type="submission" date="2021-01" db="EMBL/GenBank/DDBJ databases">
        <authorList>
            <person name="Zhong Y.L."/>
        </authorList>
    </citation>
    <scope>NUCLEOTIDE SEQUENCE</scope>
    <source>
        <strain evidence="2">KCTC 23302</strain>
    </source>
</reference>
<sequence>MNLIKTLILFIPFTIFCQTKKHIVDKVSNEICSELNKIENFDDITKSQAQNIMAKVFLANKTEWDNELDKIENSRNNGYNIFDNLLNHRLQLTCKKFKKVDNLIDSYLEKKPSKRKLYLKVKEFIISAELESNTNNLLSFFNESKRKADLTTKLKSLQSELLKHKKESGLYIMRSEYENNGSIFIINVFDYKTGNENVFIKMLFENEKDSFIDGLVFKNQTEIKLEKEKREKQNIDFVPPPPPPPPSKKKN</sequence>
<evidence type="ECO:0000313" key="3">
    <source>
        <dbReference type="Proteomes" id="UP000651057"/>
    </source>
</evidence>